<keyword evidence="10" id="KW-1185">Reference proteome</keyword>
<feature type="transmembrane region" description="Helical" evidence="7">
    <location>
        <begin position="37"/>
        <end position="60"/>
    </location>
</feature>
<evidence type="ECO:0000256" key="3">
    <source>
        <dbReference type="ARBA" id="ARBA00022475"/>
    </source>
</evidence>
<evidence type="ECO:0000256" key="1">
    <source>
        <dbReference type="ARBA" id="ARBA00004651"/>
    </source>
</evidence>
<comment type="similarity">
    <text evidence="2">Belongs to the UPF0126 family.</text>
</comment>
<gene>
    <name evidence="9" type="ORF">JBF12_00055</name>
</gene>
<feature type="transmembrane region" description="Helical" evidence="7">
    <location>
        <begin position="178"/>
        <end position="197"/>
    </location>
</feature>
<reference evidence="9 10" key="1">
    <citation type="submission" date="2020-12" db="EMBL/GenBank/DDBJ databases">
        <authorList>
            <person name="Kusuma A.B."/>
            <person name="Nouioui I."/>
            <person name="Goodfellow M."/>
        </authorList>
    </citation>
    <scope>NUCLEOTIDE SEQUENCE [LARGE SCALE GENOMIC DNA]</scope>
    <source>
        <strain evidence="9 10">DSM 41764</strain>
    </source>
</reference>
<dbReference type="Proteomes" id="UP000638849">
    <property type="component" value="Unassembled WGS sequence"/>
</dbReference>
<keyword evidence="4 7" id="KW-0812">Transmembrane</keyword>
<sequence length="225" mass="23217">MHGYGVLHLVLDLLGTFAFALNGALNGALTATRVARLDIVGVLTLAMMTALGGGVLRDVLAGALPPATFSDWRYLAVAVAGGMVTFLLWRHLERYRTLITVFDAAGLSLFAVTGATTALEYHIGAPQAVLLGVVTGVGGGTLRDVLVLRLPTVLYADLYAIPALLGAGITVACERIGVYGVPAALGAAVACFTLRMIGDHYRLNAPGPHRADGITGSDDSSCDAA</sequence>
<dbReference type="PANTHER" id="PTHR30506:SF3">
    <property type="entry name" value="UPF0126 INNER MEMBRANE PROTEIN YADS-RELATED"/>
    <property type="match status" value="1"/>
</dbReference>
<evidence type="ECO:0000313" key="9">
    <source>
        <dbReference type="EMBL" id="MBI0311456.1"/>
    </source>
</evidence>
<keyword evidence="5 7" id="KW-1133">Transmembrane helix</keyword>
<comment type="subcellular location">
    <subcellularLocation>
        <location evidence="1">Cell membrane</location>
        <topology evidence="1">Multi-pass membrane protein</topology>
    </subcellularLocation>
</comment>
<feature type="transmembrane region" description="Helical" evidence="7">
    <location>
        <begin position="154"/>
        <end position="172"/>
    </location>
</feature>
<keyword evidence="3" id="KW-1003">Cell membrane</keyword>
<comment type="caution">
    <text evidence="9">The sequence shown here is derived from an EMBL/GenBank/DDBJ whole genome shotgun (WGS) entry which is preliminary data.</text>
</comment>
<feature type="transmembrane region" description="Helical" evidence="7">
    <location>
        <begin position="72"/>
        <end position="89"/>
    </location>
</feature>
<protein>
    <submittedName>
        <fullName evidence="9">TRIC cation channel family protein</fullName>
    </submittedName>
</protein>
<evidence type="ECO:0000313" key="10">
    <source>
        <dbReference type="Proteomes" id="UP000638849"/>
    </source>
</evidence>
<dbReference type="PANTHER" id="PTHR30506">
    <property type="entry name" value="INNER MEMBRANE PROTEIN"/>
    <property type="match status" value="1"/>
</dbReference>
<evidence type="ECO:0000256" key="5">
    <source>
        <dbReference type="ARBA" id="ARBA00022989"/>
    </source>
</evidence>
<evidence type="ECO:0000256" key="7">
    <source>
        <dbReference type="SAM" id="Phobius"/>
    </source>
</evidence>
<feature type="transmembrane region" description="Helical" evidence="7">
    <location>
        <begin position="101"/>
        <end position="119"/>
    </location>
</feature>
<dbReference type="Pfam" id="PF03458">
    <property type="entry name" value="Gly_transporter"/>
    <property type="match status" value="2"/>
</dbReference>
<name>A0ABS0R226_9ACTN</name>
<feature type="domain" description="Glycine transporter" evidence="8">
    <location>
        <begin position="101"/>
        <end position="174"/>
    </location>
</feature>
<proteinExistence type="inferred from homology"/>
<dbReference type="EMBL" id="JAEEAQ010000001">
    <property type="protein sequence ID" value="MBI0311456.1"/>
    <property type="molecule type" value="Genomic_DNA"/>
</dbReference>
<evidence type="ECO:0000259" key="8">
    <source>
        <dbReference type="Pfam" id="PF03458"/>
    </source>
</evidence>
<evidence type="ECO:0000256" key="4">
    <source>
        <dbReference type="ARBA" id="ARBA00022692"/>
    </source>
</evidence>
<feature type="transmembrane region" description="Helical" evidence="7">
    <location>
        <begin position="6"/>
        <end position="25"/>
    </location>
</feature>
<dbReference type="InterPro" id="IPR005115">
    <property type="entry name" value="Gly_transporter"/>
</dbReference>
<keyword evidence="6 7" id="KW-0472">Membrane</keyword>
<accession>A0ABS0R226</accession>
<feature type="domain" description="Glycine transporter" evidence="8">
    <location>
        <begin position="10"/>
        <end position="89"/>
    </location>
</feature>
<evidence type="ECO:0000256" key="2">
    <source>
        <dbReference type="ARBA" id="ARBA00008193"/>
    </source>
</evidence>
<organism evidence="9 10">
    <name type="scientific">Streptomyces javensis</name>
    <dbReference type="NCBI Taxonomy" id="114698"/>
    <lineage>
        <taxon>Bacteria</taxon>
        <taxon>Bacillati</taxon>
        <taxon>Actinomycetota</taxon>
        <taxon>Actinomycetes</taxon>
        <taxon>Kitasatosporales</taxon>
        <taxon>Streptomycetaceae</taxon>
        <taxon>Streptomyces</taxon>
        <taxon>Streptomyces violaceusniger group</taxon>
    </lineage>
</organism>
<evidence type="ECO:0000256" key="6">
    <source>
        <dbReference type="ARBA" id="ARBA00023136"/>
    </source>
</evidence>